<dbReference type="PROSITE" id="PS50068">
    <property type="entry name" value="LDLRA_2"/>
    <property type="match status" value="1"/>
</dbReference>
<protein>
    <submittedName>
        <fullName evidence="4">Uncharacterized protein</fullName>
    </submittedName>
</protein>
<name>A0AAD9KR18_RIDPI</name>
<dbReference type="EMBL" id="JAODUO010000706">
    <property type="protein sequence ID" value="KAK2175805.1"/>
    <property type="molecule type" value="Genomic_DNA"/>
</dbReference>
<dbReference type="Proteomes" id="UP001209878">
    <property type="component" value="Unassembled WGS sequence"/>
</dbReference>
<dbReference type="SMART" id="SM00192">
    <property type="entry name" value="LDLa"/>
    <property type="match status" value="1"/>
</dbReference>
<evidence type="ECO:0000256" key="2">
    <source>
        <dbReference type="PROSITE-ProRule" id="PRU00124"/>
    </source>
</evidence>
<organism evidence="4 5">
    <name type="scientific">Ridgeia piscesae</name>
    <name type="common">Tubeworm</name>
    <dbReference type="NCBI Taxonomy" id="27915"/>
    <lineage>
        <taxon>Eukaryota</taxon>
        <taxon>Metazoa</taxon>
        <taxon>Spiralia</taxon>
        <taxon>Lophotrochozoa</taxon>
        <taxon>Annelida</taxon>
        <taxon>Polychaeta</taxon>
        <taxon>Sedentaria</taxon>
        <taxon>Canalipalpata</taxon>
        <taxon>Sabellida</taxon>
        <taxon>Siboglinidae</taxon>
        <taxon>Ridgeia</taxon>
    </lineage>
</organism>
<dbReference type="CDD" id="cd00112">
    <property type="entry name" value="LDLa"/>
    <property type="match status" value="1"/>
</dbReference>
<evidence type="ECO:0000313" key="5">
    <source>
        <dbReference type="Proteomes" id="UP001209878"/>
    </source>
</evidence>
<keyword evidence="3" id="KW-1133">Transmembrane helix</keyword>
<dbReference type="Gene3D" id="4.10.400.10">
    <property type="entry name" value="Low-density Lipoprotein Receptor"/>
    <property type="match status" value="1"/>
</dbReference>
<feature type="disulfide bond" evidence="2">
    <location>
        <begin position="15"/>
        <end position="33"/>
    </location>
</feature>
<dbReference type="Pfam" id="PF00057">
    <property type="entry name" value="Ldl_recept_a"/>
    <property type="match status" value="1"/>
</dbReference>
<dbReference type="InterPro" id="IPR036055">
    <property type="entry name" value="LDL_receptor-like_sf"/>
</dbReference>
<gene>
    <name evidence="4" type="ORF">NP493_706g01005</name>
</gene>
<sequence length="186" mass="20267">MSYGSCNYSHDLFLCGNGNCVNVSLVCDGVDNCGDASDENATLIRCRGWTFQLTATVIAGIVIGCIIGTVILCCVFGTVLDCVLHIYKYWCSCLHKAYRYQTEIVALRTPITQSPSGDLVVTALPPSYSTVTLSRDASPWRRDVYDGGGYGAALPPSYSSIFRNDCVMYLAESNMRTIEAFLAPPR</sequence>
<comment type="caution">
    <text evidence="4">The sequence shown here is derived from an EMBL/GenBank/DDBJ whole genome shotgun (WGS) entry which is preliminary data.</text>
</comment>
<evidence type="ECO:0000256" key="3">
    <source>
        <dbReference type="SAM" id="Phobius"/>
    </source>
</evidence>
<proteinExistence type="predicted"/>
<dbReference type="InterPro" id="IPR042333">
    <property type="entry name" value="LRAD2/Mig-13-like"/>
</dbReference>
<keyword evidence="5" id="KW-1185">Reference proteome</keyword>
<dbReference type="InterPro" id="IPR002172">
    <property type="entry name" value="LDrepeatLR_classA_rpt"/>
</dbReference>
<keyword evidence="3" id="KW-0472">Membrane</keyword>
<dbReference type="SUPFAM" id="SSF57424">
    <property type="entry name" value="LDL receptor-like module"/>
    <property type="match status" value="1"/>
</dbReference>
<keyword evidence="3" id="KW-0812">Transmembrane</keyword>
<dbReference type="AlphaFoldDB" id="A0AAD9KR18"/>
<keyword evidence="1 2" id="KW-1015">Disulfide bond</keyword>
<comment type="caution">
    <text evidence="2">Lacks conserved residue(s) required for the propagation of feature annotation.</text>
</comment>
<evidence type="ECO:0000313" key="4">
    <source>
        <dbReference type="EMBL" id="KAK2175805.1"/>
    </source>
</evidence>
<accession>A0AAD9KR18</accession>
<reference evidence="4" key="1">
    <citation type="journal article" date="2023" name="Mol. Biol. Evol.">
        <title>Third-Generation Sequencing Reveals the Adaptive Role of the Epigenome in Three Deep-Sea Polychaetes.</title>
        <authorList>
            <person name="Perez M."/>
            <person name="Aroh O."/>
            <person name="Sun Y."/>
            <person name="Lan Y."/>
            <person name="Juniper S.K."/>
            <person name="Young C.R."/>
            <person name="Angers B."/>
            <person name="Qian P.Y."/>
        </authorList>
    </citation>
    <scope>NUCLEOTIDE SEQUENCE</scope>
    <source>
        <strain evidence="4">R07B-5</strain>
    </source>
</reference>
<evidence type="ECO:0000256" key="1">
    <source>
        <dbReference type="ARBA" id="ARBA00023157"/>
    </source>
</evidence>
<dbReference type="PANTHER" id="PTHR24652">
    <property type="entry name" value="LOW-DENSITY LIPOPROTEIN RECEPTOR CLASS A DOMAIN-CONTAINING PROTEIN 2"/>
    <property type="match status" value="1"/>
</dbReference>
<feature type="transmembrane region" description="Helical" evidence="3">
    <location>
        <begin position="57"/>
        <end position="80"/>
    </location>
</feature>